<evidence type="ECO:0000256" key="4">
    <source>
        <dbReference type="ARBA" id="ARBA00012681"/>
    </source>
</evidence>
<comment type="pathway">
    <text evidence="2">Amino-acid biosynthesis; L-cysteine biosynthesis; L-cysteine from L-serine: step 2/2.</text>
</comment>
<dbReference type="PANTHER" id="PTHR10314">
    <property type="entry name" value="CYSTATHIONINE BETA-SYNTHASE"/>
    <property type="match status" value="1"/>
</dbReference>
<dbReference type="SUPFAM" id="SSF53686">
    <property type="entry name" value="Tryptophan synthase beta subunit-like PLP-dependent enzymes"/>
    <property type="match status" value="1"/>
</dbReference>
<dbReference type="RefSeq" id="WP_013825546.1">
    <property type="nucleotide sequence ID" value="NC_015574.1"/>
</dbReference>
<evidence type="ECO:0000256" key="3">
    <source>
        <dbReference type="ARBA" id="ARBA00007103"/>
    </source>
</evidence>
<dbReference type="Gene3D" id="3.40.50.1100">
    <property type="match status" value="2"/>
</dbReference>
<sequence length="326" mass="34762">MVNIPELKRGIANDITETIGNTPLVRLNKLTKGLDAEVLVKLESFNPVSSVKDRIGVALIEEGEKQGKIKEGTVLVEPTSGNTGIALAFVAAAKGYRLILTMPDTMSIERRKLLAVFGAEIVLTPGANGMKGAVAKAAELVKEIPNAISPQQFENPANPEIHKKTTAEEIWRDTEGKADIIVAGTGTGGTITGIAEVLKERKPGFKAVAIEPETSPVLSTGTGGPHKIQGIGPGFVPGVLNRDVIDEIITVKDEDAGKTLVRLAREEGIFAGISSGAATWAAIELAKRPENKGKQIVVILPDTGERYLSIDWVFEDIFKANEEVFI</sequence>
<evidence type="ECO:0000256" key="6">
    <source>
        <dbReference type="ARBA" id="ARBA00022679"/>
    </source>
</evidence>
<evidence type="ECO:0000313" key="12">
    <source>
        <dbReference type="Proteomes" id="UP000009231"/>
    </source>
</evidence>
<dbReference type="InterPro" id="IPR036052">
    <property type="entry name" value="TrpB-like_PALP_sf"/>
</dbReference>
<evidence type="ECO:0000256" key="5">
    <source>
        <dbReference type="ARBA" id="ARBA00022605"/>
    </source>
</evidence>
<organism evidence="11 12">
    <name type="scientific">Methanobacterium paludis (strain DSM 25820 / JCM 18151 / SWAN1)</name>
    <dbReference type="NCBI Taxonomy" id="868131"/>
    <lineage>
        <taxon>Archaea</taxon>
        <taxon>Methanobacteriati</taxon>
        <taxon>Methanobacteriota</taxon>
        <taxon>Methanomada group</taxon>
        <taxon>Methanobacteria</taxon>
        <taxon>Methanobacteriales</taxon>
        <taxon>Methanobacteriaceae</taxon>
        <taxon>Methanobacterium</taxon>
    </lineage>
</organism>
<dbReference type="GO" id="GO:0004124">
    <property type="term" value="F:cysteine synthase activity"/>
    <property type="evidence" value="ECO:0007669"/>
    <property type="project" value="UniProtKB-EC"/>
</dbReference>
<dbReference type="STRING" id="868131.MSWAN_1021"/>
<dbReference type="InterPro" id="IPR005859">
    <property type="entry name" value="CysK"/>
</dbReference>
<evidence type="ECO:0000256" key="1">
    <source>
        <dbReference type="ARBA" id="ARBA00001933"/>
    </source>
</evidence>
<proteinExistence type="inferred from homology"/>
<dbReference type="GeneID" id="10668525"/>
<name>F6D3Q0_METPW</name>
<dbReference type="InterPro" id="IPR050214">
    <property type="entry name" value="Cys_Synth/Cystath_Beta-Synth"/>
</dbReference>
<dbReference type="AlphaFoldDB" id="F6D3Q0"/>
<reference evidence="11 12" key="1">
    <citation type="journal article" date="2014" name="Int. J. Syst. Evol. Microbiol.">
        <title>Methanobacterium paludis sp. nov. and a novel strain of Methanobacterium lacus isolated from northern peatlands.</title>
        <authorList>
            <person name="Cadillo-Quiroz H."/>
            <person name="Brauer S.L."/>
            <person name="Goodson N."/>
            <person name="Yavitt J.B."/>
            <person name="Zinder S.H."/>
        </authorList>
    </citation>
    <scope>NUCLEOTIDE SEQUENCE [LARGE SCALE GENOMIC DNA]</scope>
    <source>
        <strain evidence="12">DSM 25820 / JCM 18151 / SWAN1</strain>
    </source>
</reference>
<accession>F6D3Q0</accession>
<gene>
    <name evidence="11" type="ordered locus">MSWAN_1021</name>
</gene>
<dbReference type="GO" id="GO:0005737">
    <property type="term" value="C:cytoplasm"/>
    <property type="evidence" value="ECO:0007669"/>
    <property type="project" value="UniProtKB-ARBA"/>
</dbReference>
<comment type="similarity">
    <text evidence="3">Belongs to the cysteine synthase/cystathionine beta-synthase family.</text>
</comment>
<keyword evidence="7" id="KW-0663">Pyridoxal phosphate</keyword>
<keyword evidence="5" id="KW-0028">Amino-acid biosynthesis</keyword>
<dbReference type="FunFam" id="3.40.50.1100:FF:000067">
    <property type="entry name" value="Cysteine synthase"/>
    <property type="match status" value="1"/>
</dbReference>
<dbReference type="InterPro" id="IPR005856">
    <property type="entry name" value="Cys_synth"/>
</dbReference>
<dbReference type="OrthoDB" id="10138at2157"/>
<keyword evidence="6 11" id="KW-0808">Transferase</keyword>
<dbReference type="GO" id="GO:0006535">
    <property type="term" value="P:cysteine biosynthetic process from serine"/>
    <property type="evidence" value="ECO:0007669"/>
    <property type="project" value="InterPro"/>
</dbReference>
<dbReference type="KEGG" id="mew:MSWAN_1021"/>
<evidence type="ECO:0000256" key="7">
    <source>
        <dbReference type="ARBA" id="ARBA00022898"/>
    </source>
</evidence>
<evidence type="ECO:0000313" key="11">
    <source>
        <dbReference type="EMBL" id="AEG18044.1"/>
    </source>
</evidence>
<dbReference type="EMBL" id="CP002772">
    <property type="protein sequence ID" value="AEG18044.1"/>
    <property type="molecule type" value="Genomic_DNA"/>
</dbReference>
<dbReference type="Pfam" id="PF00291">
    <property type="entry name" value="PALP"/>
    <property type="match status" value="1"/>
</dbReference>
<feature type="domain" description="Tryptophan synthase beta chain-like PALP" evidence="10">
    <location>
        <begin position="15"/>
        <end position="302"/>
    </location>
</feature>
<dbReference type="InterPro" id="IPR001926">
    <property type="entry name" value="TrpB-like_PALP"/>
</dbReference>
<protein>
    <recommendedName>
        <fullName evidence="4">cysteine synthase</fullName>
        <ecNumber evidence="4">2.5.1.47</ecNumber>
    </recommendedName>
</protein>
<comment type="catalytic activity">
    <reaction evidence="9">
        <text>O-acetyl-L-serine + hydrogen sulfide = L-cysteine + acetate</text>
        <dbReference type="Rhea" id="RHEA:14829"/>
        <dbReference type="ChEBI" id="CHEBI:29919"/>
        <dbReference type="ChEBI" id="CHEBI:30089"/>
        <dbReference type="ChEBI" id="CHEBI:35235"/>
        <dbReference type="ChEBI" id="CHEBI:58340"/>
        <dbReference type="EC" id="2.5.1.47"/>
    </reaction>
</comment>
<dbReference type="NCBIfam" id="TIGR01139">
    <property type="entry name" value="cysK"/>
    <property type="match status" value="1"/>
</dbReference>
<dbReference type="CDD" id="cd01561">
    <property type="entry name" value="CBS_like"/>
    <property type="match status" value="1"/>
</dbReference>
<keyword evidence="12" id="KW-1185">Reference proteome</keyword>
<comment type="cofactor">
    <cofactor evidence="1">
        <name>pyridoxal 5'-phosphate</name>
        <dbReference type="ChEBI" id="CHEBI:597326"/>
    </cofactor>
</comment>
<dbReference type="EC" id="2.5.1.47" evidence="4"/>
<evidence type="ECO:0000256" key="8">
    <source>
        <dbReference type="ARBA" id="ARBA00023192"/>
    </source>
</evidence>
<evidence type="ECO:0000256" key="9">
    <source>
        <dbReference type="ARBA" id="ARBA00047931"/>
    </source>
</evidence>
<keyword evidence="8" id="KW-0198">Cysteine biosynthesis</keyword>
<dbReference type="Proteomes" id="UP000009231">
    <property type="component" value="Chromosome"/>
</dbReference>
<evidence type="ECO:0000259" key="10">
    <source>
        <dbReference type="Pfam" id="PF00291"/>
    </source>
</evidence>
<evidence type="ECO:0000256" key="2">
    <source>
        <dbReference type="ARBA" id="ARBA00004962"/>
    </source>
</evidence>
<dbReference type="HOGENOM" id="CLU_021018_1_0_2"/>
<dbReference type="NCBIfam" id="TIGR01136">
    <property type="entry name" value="cysKM"/>
    <property type="match status" value="1"/>
</dbReference>
<dbReference type="eggNOG" id="arCOG01430">
    <property type="taxonomic scope" value="Archaea"/>
</dbReference>